<name>A0A402CZE0_9BACT</name>
<sequence length="173" mass="18571">MADIPFGSAPDQVVGGPVSYGVVFAIDEYATRNNLSRTAVLRLALASFAGRRGLLEPPPPALPWIHDKDSRAYMADLGKGRAVIVQSVGKGGYAKAEIHLLELGVEDVVERINHCMATAGYIATVMAARRWPDLRETFPLAPTPGIDYNLGSAVPRTVLGWEDALSFALRKAA</sequence>
<organism evidence="1 2">
    <name type="scientific">Capsulimonas corticalis</name>
    <dbReference type="NCBI Taxonomy" id="2219043"/>
    <lineage>
        <taxon>Bacteria</taxon>
        <taxon>Bacillati</taxon>
        <taxon>Armatimonadota</taxon>
        <taxon>Armatimonadia</taxon>
        <taxon>Capsulimonadales</taxon>
        <taxon>Capsulimonadaceae</taxon>
        <taxon>Capsulimonas</taxon>
    </lineage>
</organism>
<evidence type="ECO:0000313" key="2">
    <source>
        <dbReference type="Proteomes" id="UP000287394"/>
    </source>
</evidence>
<protein>
    <submittedName>
        <fullName evidence="1">Uncharacterized protein</fullName>
    </submittedName>
</protein>
<dbReference type="KEGG" id="ccot:CCAX7_14700"/>
<dbReference type="EMBL" id="AP025739">
    <property type="protein sequence ID" value="BDI29419.1"/>
    <property type="molecule type" value="Genomic_DNA"/>
</dbReference>
<gene>
    <name evidence="1" type="ORF">CCAX7_14700</name>
</gene>
<dbReference type="AlphaFoldDB" id="A0A402CZE0"/>
<evidence type="ECO:0000313" key="1">
    <source>
        <dbReference type="EMBL" id="BDI29419.1"/>
    </source>
</evidence>
<dbReference type="Proteomes" id="UP000287394">
    <property type="component" value="Chromosome"/>
</dbReference>
<reference evidence="1 2" key="1">
    <citation type="journal article" date="2019" name="Int. J. Syst. Evol. Microbiol.">
        <title>Capsulimonas corticalis gen. nov., sp. nov., an aerobic capsulated bacterium, of a novel bacterial order, Capsulimonadales ord. nov., of the class Armatimonadia of the phylum Armatimonadetes.</title>
        <authorList>
            <person name="Li J."/>
            <person name="Kudo C."/>
            <person name="Tonouchi A."/>
        </authorList>
    </citation>
    <scope>NUCLEOTIDE SEQUENCE [LARGE SCALE GENOMIC DNA]</scope>
    <source>
        <strain evidence="1 2">AX-7</strain>
    </source>
</reference>
<keyword evidence="2" id="KW-1185">Reference proteome</keyword>
<proteinExistence type="predicted"/>
<accession>A0A402CZE0</accession>
<dbReference type="RefSeq" id="WP_119322694.1">
    <property type="nucleotide sequence ID" value="NZ_AP025739.1"/>
</dbReference>